<comment type="caution">
    <text evidence="1">The sequence shown here is derived from an EMBL/GenBank/DDBJ whole genome shotgun (WGS) entry which is preliminary data.</text>
</comment>
<evidence type="ECO:0000313" key="1">
    <source>
        <dbReference type="EMBL" id="RMX50602.1"/>
    </source>
</evidence>
<reference evidence="1 2" key="1">
    <citation type="journal article" date="2018" name="Sci. Rep.">
        <title>Comparative analysis of the Pocillopora damicornis genome highlights role of immune system in coral evolution.</title>
        <authorList>
            <person name="Cunning R."/>
            <person name="Bay R.A."/>
            <person name="Gillette P."/>
            <person name="Baker A.C."/>
            <person name="Traylor-Knowles N."/>
        </authorList>
    </citation>
    <scope>NUCLEOTIDE SEQUENCE [LARGE SCALE GENOMIC DNA]</scope>
    <source>
        <strain evidence="1">RSMAS</strain>
        <tissue evidence="1">Whole animal</tissue>
    </source>
</reference>
<dbReference type="AlphaFoldDB" id="A0A3M6UA92"/>
<gene>
    <name evidence="1" type="ORF">pdam_00009640</name>
</gene>
<name>A0A3M6UA92_POCDA</name>
<dbReference type="EMBL" id="RCHS01001930">
    <property type="protein sequence ID" value="RMX50602.1"/>
    <property type="molecule type" value="Genomic_DNA"/>
</dbReference>
<protein>
    <submittedName>
        <fullName evidence="1">Uncharacterized protein</fullName>
    </submittedName>
</protein>
<dbReference type="Proteomes" id="UP000275408">
    <property type="component" value="Unassembled WGS sequence"/>
</dbReference>
<proteinExistence type="predicted"/>
<sequence>MYGKHTIGNNRSDMAMFKMKKLIGFRMDLVLQSSISQRLHAMLRTVCSIFENPQRSRREPVVVLYCLTLETEK</sequence>
<organism evidence="1 2">
    <name type="scientific">Pocillopora damicornis</name>
    <name type="common">Cauliflower coral</name>
    <name type="synonym">Millepora damicornis</name>
    <dbReference type="NCBI Taxonomy" id="46731"/>
    <lineage>
        <taxon>Eukaryota</taxon>
        <taxon>Metazoa</taxon>
        <taxon>Cnidaria</taxon>
        <taxon>Anthozoa</taxon>
        <taxon>Hexacorallia</taxon>
        <taxon>Scleractinia</taxon>
        <taxon>Astrocoeniina</taxon>
        <taxon>Pocilloporidae</taxon>
        <taxon>Pocillopora</taxon>
    </lineage>
</organism>
<keyword evidence="2" id="KW-1185">Reference proteome</keyword>
<evidence type="ECO:0000313" key="2">
    <source>
        <dbReference type="Proteomes" id="UP000275408"/>
    </source>
</evidence>
<accession>A0A3M6UA92</accession>